<organism evidence="2">
    <name type="scientific">Emiliania huxleyi</name>
    <name type="common">Coccolithophore</name>
    <name type="synonym">Pontosphaera huxleyi</name>
    <dbReference type="NCBI Taxonomy" id="2903"/>
    <lineage>
        <taxon>Eukaryota</taxon>
        <taxon>Haptista</taxon>
        <taxon>Haptophyta</taxon>
        <taxon>Prymnesiophyceae</taxon>
        <taxon>Isochrysidales</taxon>
        <taxon>Noelaerhabdaceae</taxon>
        <taxon>Emiliania</taxon>
    </lineage>
</organism>
<evidence type="ECO:0000256" key="1">
    <source>
        <dbReference type="SAM" id="MobiDB-lite"/>
    </source>
</evidence>
<accession>A0A7S3TLM2</accession>
<sequence>MVLSSQIKTVCAVILGHPRFPSSSLVTPGWRARSPKRLLAASAAPSPLPCVSPSHAPPSDVSLTAIAATLAAAAALASSAALAAAALHAVELAEHLTTEHARRTRPPFERTPRTGASACDAHR</sequence>
<dbReference type="EMBL" id="HBIR01052198">
    <property type="protein sequence ID" value="CAE0588174.1"/>
    <property type="molecule type" value="Transcribed_RNA"/>
</dbReference>
<dbReference type="AlphaFoldDB" id="A0A7S3TLM2"/>
<feature type="region of interest" description="Disordered" evidence="1">
    <location>
        <begin position="96"/>
        <end position="123"/>
    </location>
</feature>
<proteinExistence type="predicted"/>
<gene>
    <name evidence="2" type="ORF">EHUX00137_LOCUS40746</name>
</gene>
<evidence type="ECO:0000313" key="2">
    <source>
        <dbReference type="EMBL" id="CAE0588174.1"/>
    </source>
</evidence>
<reference evidence="2" key="1">
    <citation type="submission" date="2021-01" db="EMBL/GenBank/DDBJ databases">
        <authorList>
            <person name="Corre E."/>
            <person name="Pelletier E."/>
            <person name="Niang G."/>
            <person name="Scheremetjew M."/>
            <person name="Finn R."/>
            <person name="Kale V."/>
            <person name="Holt S."/>
            <person name="Cochrane G."/>
            <person name="Meng A."/>
            <person name="Brown T."/>
            <person name="Cohen L."/>
        </authorList>
    </citation>
    <scope>NUCLEOTIDE SEQUENCE</scope>
    <source>
        <strain evidence="2">379</strain>
    </source>
</reference>
<protein>
    <submittedName>
        <fullName evidence="2">Uncharacterized protein</fullName>
    </submittedName>
</protein>
<feature type="compositionally biased region" description="Basic and acidic residues" evidence="1">
    <location>
        <begin position="96"/>
        <end position="112"/>
    </location>
</feature>
<name>A0A7S3TLM2_EMIHU</name>